<comment type="subcellular location">
    <subcellularLocation>
        <location evidence="1">Host cell</location>
    </subcellularLocation>
    <subcellularLocation>
        <location evidence="2">Secreted</location>
    </subcellularLocation>
</comment>
<evidence type="ECO:0000256" key="4">
    <source>
        <dbReference type="SAM" id="MobiDB-lite"/>
    </source>
</evidence>
<dbReference type="Pfam" id="PF20147">
    <property type="entry name" value="Crinkler"/>
    <property type="match status" value="1"/>
</dbReference>
<dbReference type="AlphaFoldDB" id="A0A9W7D9G3"/>
<dbReference type="Proteomes" id="UP001165083">
    <property type="component" value="Unassembled WGS sequence"/>
</dbReference>
<protein>
    <submittedName>
        <fullName evidence="6">Unnamed protein product</fullName>
    </submittedName>
</protein>
<feature type="region of interest" description="Disordered" evidence="4">
    <location>
        <begin position="99"/>
        <end position="118"/>
    </location>
</feature>
<comment type="caution">
    <text evidence="6">The sequence shown here is derived from an EMBL/GenBank/DDBJ whole genome shotgun (WGS) entry which is preliminary data.</text>
</comment>
<proteinExistence type="predicted"/>
<evidence type="ECO:0000313" key="7">
    <source>
        <dbReference type="Proteomes" id="UP001165083"/>
    </source>
</evidence>
<keyword evidence="3" id="KW-0964">Secreted</keyword>
<organism evidence="6 7">
    <name type="scientific">Phytophthora lilii</name>
    <dbReference type="NCBI Taxonomy" id="2077276"/>
    <lineage>
        <taxon>Eukaryota</taxon>
        <taxon>Sar</taxon>
        <taxon>Stramenopiles</taxon>
        <taxon>Oomycota</taxon>
        <taxon>Peronosporomycetes</taxon>
        <taxon>Peronosporales</taxon>
        <taxon>Peronosporaceae</taxon>
        <taxon>Phytophthora</taxon>
    </lineage>
</organism>
<sequence length="326" mass="36165">MVTVGELKEVIKEKKPNDFKDIDADKLQLCLAKTEGGAWLDGAGAAAVALDERGYPQGCVQMDPTLWIKNPKHFGDNFQPGEDQVHVLVVVPKGVGDASAAPPAAMHRHPEHTNRDIDSSVPYSSLSWADVEPILPMEDFDLQAKAVPDKVVEQLHARLAQLRKLYGDIYTGKEAKRQLFIVAVIEAVCLMLGDVTILVKEDVIGKNVRVHGRFEFVLKRGRKRISIVEAKRDDIPQGIAQNVAGLEALCDVEGLERTFGIVTNYLEWVFISDDDETIRRSRNAKSPSIDAVKGVVEGNSRHDLWDALEQQLVRSGHPGCLLRRRI</sequence>
<dbReference type="GO" id="GO:0043657">
    <property type="term" value="C:host cell"/>
    <property type="evidence" value="ECO:0007669"/>
    <property type="project" value="UniProtKB-SubCell"/>
</dbReference>
<evidence type="ECO:0000259" key="5">
    <source>
        <dbReference type="Pfam" id="PF20147"/>
    </source>
</evidence>
<keyword evidence="7" id="KW-1185">Reference proteome</keyword>
<accession>A0A9W7D9G3</accession>
<gene>
    <name evidence="6" type="ORF">Plil01_001836700</name>
</gene>
<dbReference type="OrthoDB" id="114370at2759"/>
<evidence type="ECO:0000313" key="6">
    <source>
        <dbReference type="EMBL" id="GMF65756.1"/>
    </source>
</evidence>
<dbReference type="InterPro" id="IPR045379">
    <property type="entry name" value="Crinkler_N"/>
</dbReference>
<evidence type="ECO:0000256" key="3">
    <source>
        <dbReference type="ARBA" id="ARBA00022525"/>
    </source>
</evidence>
<dbReference type="EMBL" id="BSXW01012498">
    <property type="protein sequence ID" value="GMF65756.1"/>
    <property type="molecule type" value="Genomic_DNA"/>
</dbReference>
<evidence type="ECO:0000256" key="2">
    <source>
        <dbReference type="ARBA" id="ARBA00004613"/>
    </source>
</evidence>
<dbReference type="GO" id="GO:0005576">
    <property type="term" value="C:extracellular region"/>
    <property type="evidence" value="ECO:0007669"/>
    <property type="project" value="UniProtKB-SubCell"/>
</dbReference>
<reference evidence="6" key="1">
    <citation type="submission" date="2023-04" db="EMBL/GenBank/DDBJ databases">
        <title>Phytophthora lilii NBRC 32176.</title>
        <authorList>
            <person name="Ichikawa N."/>
            <person name="Sato H."/>
            <person name="Tonouchi N."/>
        </authorList>
    </citation>
    <scope>NUCLEOTIDE SEQUENCE</scope>
    <source>
        <strain evidence="6">NBRC 32176</strain>
    </source>
</reference>
<feature type="domain" description="Crinkler effector protein N-terminal" evidence="5">
    <location>
        <begin position="3"/>
        <end position="90"/>
    </location>
</feature>
<evidence type="ECO:0000256" key="1">
    <source>
        <dbReference type="ARBA" id="ARBA00004340"/>
    </source>
</evidence>
<name>A0A9W7D9G3_9STRA</name>